<accession>A0A937CNT4</accession>
<protein>
    <submittedName>
        <fullName evidence="1">Uncharacterized protein</fullName>
    </submittedName>
</protein>
<dbReference type="Proteomes" id="UP000633219">
    <property type="component" value="Unassembled WGS sequence"/>
</dbReference>
<keyword evidence="2" id="KW-1185">Reference proteome</keyword>
<dbReference type="RefSeq" id="WP_201653035.1">
    <property type="nucleotide sequence ID" value="NZ_JAEQNC010000002.1"/>
</dbReference>
<dbReference type="EMBL" id="JAEQNC010000002">
    <property type="protein sequence ID" value="MBL0371032.1"/>
    <property type="molecule type" value="Genomic_DNA"/>
</dbReference>
<sequence length="56" mass="6605">MAEVIRIDERLARQPKRPSEPCEARILLFTGVRYERWSSADDRPVKRTGGIKRKKH</sequence>
<reference evidence="1" key="1">
    <citation type="submission" date="2021-01" db="EMBL/GenBank/DDBJ databases">
        <title>Rhizobium sp. strain KVB221 16S ribosomal RNA gene Genome sequencing and assembly.</title>
        <authorList>
            <person name="Kang M."/>
        </authorList>
    </citation>
    <scope>NUCLEOTIDE SEQUENCE</scope>
    <source>
        <strain evidence="1">KVB221</strain>
    </source>
</reference>
<proteinExistence type="predicted"/>
<name>A0A937CNT4_9HYPH</name>
<comment type="caution">
    <text evidence="1">The sequence shown here is derived from an EMBL/GenBank/DDBJ whole genome shotgun (WGS) entry which is preliminary data.</text>
</comment>
<evidence type="ECO:0000313" key="2">
    <source>
        <dbReference type="Proteomes" id="UP000633219"/>
    </source>
</evidence>
<gene>
    <name evidence="1" type="ORF">JJB09_03235</name>
</gene>
<dbReference type="AlphaFoldDB" id="A0A937CNT4"/>
<evidence type="ECO:0000313" key="1">
    <source>
        <dbReference type="EMBL" id="MBL0371032.1"/>
    </source>
</evidence>
<organism evidence="1 2">
    <name type="scientific">Rhizobium setariae</name>
    <dbReference type="NCBI Taxonomy" id="2801340"/>
    <lineage>
        <taxon>Bacteria</taxon>
        <taxon>Pseudomonadati</taxon>
        <taxon>Pseudomonadota</taxon>
        <taxon>Alphaproteobacteria</taxon>
        <taxon>Hyphomicrobiales</taxon>
        <taxon>Rhizobiaceae</taxon>
        <taxon>Rhizobium/Agrobacterium group</taxon>
        <taxon>Rhizobium</taxon>
    </lineage>
</organism>